<evidence type="ECO:0000313" key="2">
    <source>
        <dbReference type="EMBL" id="EOH90458.1"/>
    </source>
</evidence>
<keyword evidence="3" id="KW-1185">Reference proteome</keyword>
<proteinExistence type="predicted"/>
<keyword evidence="1" id="KW-1133">Transmembrane helix</keyword>
<dbReference type="Proteomes" id="UP000013777">
    <property type="component" value="Unassembled WGS sequence"/>
</dbReference>
<reference evidence="2 3" key="1">
    <citation type="submission" date="2013-02" db="EMBL/GenBank/DDBJ databases">
        <title>The Genome Sequence of Enterococcus asini ATCC_700915.</title>
        <authorList>
            <consortium name="The Broad Institute Genome Sequencing Platform"/>
            <consortium name="The Broad Institute Genome Sequencing Center for Infectious Disease"/>
            <person name="Earl A.M."/>
            <person name="Gilmore M.S."/>
            <person name="Lebreton F."/>
            <person name="Walker B."/>
            <person name="Young S.K."/>
            <person name="Zeng Q."/>
            <person name="Gargeya S."/>
            <person name="Fitzgerald M."/>
            <person name="Haas B."/>
            <person name="Abouelleil A."/>
            <person name="Alvarado L."/>
            <person name="Arachchi H.M."/>
            <person name="Berlin A.M."/>
            <person name="Chapman S.B."/>
            <person name="Dewar J."/>
            <person name="Goldberg J."/>
            <person name="Griggs A."/>
            <person name="Gujja S."/>
            <person name="Hansen M."/>
            <person name="Howarth C."/>
            <person name="Imamovic A."/>
            <person name="Larimer J."/>
            <person name="McCowan C."/>
            <person name="Murphy C."/>
            <person name="Neiman D."/>
            <person name="Pearson M."/>
            <person name="Priest M."/>
            <person name="Roberts A."/>
            <person name="Saif S."/>
            <person name="Shea T."/>
            <person name="Sisk P."/>
            <person name="Sykes S."/>
            <person name="Wortman J."/>
            <person name="Nusbaum C."/>
            <person name="Birren B."/>
        </authorList>
    </citation>
    <scope>NUCLEOTIDE SEQUENCE [LARGE SCALE GENOMIC DNA]</scope>
    <source>
        <strain evidence="2 3">ATCC 700915</strain>
    </source>
</reference>
<dbReference type="PATRIC" id="fig|1158606.3.peg.172"/>
<evidence type="ECO:0000313" key="3">
    <source>
        <dbReference type="Proteomes" id="UP000013777"/>
    </source>
</evidence>
<dbReference type="GeneID" id="78366203"/>
<keyword evidence="1" id="KW-0812">Transmembrane</keyword>
<dbReference type="HOGENOM" id="CLU_3007014_0_0_9"/>
<protein>
    <submittedName>
        <fullName evidence="2">Uncharacterized protein</fullName>
    </submittedName>
</protein>
<sequence length="56" mass="5935">MKFSKRGKILLAIILVGGIGGLVLNSITGHGASNRSFIIPIVVALLICVGFRGWEK</sequence>
<accession>R2Q5B4</accession>
<evidence type="ECO:0000256" key="1">
    <source>
        <dbReference type="SAM" id="Phobius"/>
    </source>
</evidence>
<comment type="caution">
    <text evidence="2">The sequence shown here is derived from an EMBL/GenBank/DDBJ whole genome shotgun (WGS) entry which is preliminary data.</text>
</comment>
<dbReference type="AlphaFoldDB" id="R2Q5B4"/>
<gene>
    <name evidence="2" type="ORF">UAS_00184</name>
</gene>
<name>R2Q5B4_9ENTE</name>
<dbReference type="RefSeq" id="WP_010752859.1">
    <property type="nucleotide sequence ID" value="NZ_ASVU01000001.1"/>
</dbReference>
<dbReference type="EMBL" id="AJAP01000004">
    <property type="protein sequence ID" value="EOH90458.1"/>
    <property type="molecule type" value="Genomic_DNA"/>
</dbReference>
<feature type="transmembrane region" description="Helical" evidence="1">
    <location>
        <begin position="35"/>
        <end position="54"/>
    </location>
</feature>
<keyword evidence="1" id="KW-0472">Membrane</keyword>
<organism evidence="2 3">
    <name type="scientific">Enterococcus asini ATCC 700915</name>
    <dbReference type="NCBI Taxonomy" id="1158606"/>
    <lineage>
        <taxon>Bacteria</taxon>
        <taxon>Bacillati</taxon>
        <taxon>Bacillota</taxon>
        <taxon>Bacilli</taxon>
        <taxon>Lactobacillales</taxon>
        <taxon>Enterococcaceae</taxon>
        <taxon>Enterococcus</taxon>
    </lineage>
</organism>